<proteinExistence type="predicted"/>
<dbReference type="Proteomes" id="UP001174934">
    <property type="component" value="Unassembled WGS sequence"/>
</dbReference>
<keyword evidence="1" id="KW-0812">Transmembrane</keyword>
<protein>
    <submittedName>
        <fullName evidence="2">Uncharacterized protein</fullName>
    </submittedName>
</protein>
<reference evidence="2" key="1">
    <citation type="submission" date="2023-06" db="EMBL/GenBank/DDBJ databases">
        <title>Genome-scale phylogeny and comparative genomics of the fungal order Sordariales.</title>
        <authorList>
            <consortium name="Lawrence Berkeley National Laboratory"/>
            <person name="Hensen N."/>
            <person name="Bonometti L."/>
            <person name="Westerberg I."/>
            <person name="Brannstrom I.O."/>
            <person name="Guillou S."/>
            <person name="Cros-Aarteil S."/>
            <person name="Calhoun S."/>
            <person name="Haridas S."/>
            <person name="Kuo A."/>
            <person name="Mondo S."/>
            <person name="Pangilinan J."/>
            <person name="Riley R."/>
            <person name="LaButti K."/>
            <person name="Andreopoulos B."/>
            <person name="Lipzen A."/>
            <person name="Chen C."/>
            <person name="Yanf M."/>
            <person name="Daum C."/>
            <person name="Ng V."/>
            <person name="Clum A."/>
            <person name="Steindorff A."/>
            <person name="Ohm R."/>
            <person name="Martin F."/>
            <person name="Silar P."/>
            <person name="Natvig D."/>
            <person name="Lalanne C."/>
            <person name="Gautier V."/>
            <person name="Ament-velasquez S.L."/>
            <person name="Kruys A."/>
            <person name="Hutchinson M.I."/>
            <person name="Powell A.J."/>
            <person name="Barry K."/>
            <person name="Miller A.N."/>
            <person name="Grigoriev I.V."/>
            <person name="Debuchy R."/>
            <person name="Gladieux P."/>
            <person name="Thoren M.H."/>
            <person name="Johannesson H."/>
        </authorList>
    </citation>
    <scope>NUCLEOTIDE SEQUENCE</scope>
    <source>
        <strain evidence="2">SMH3391-2</strain>
    </source>
</reference>
<dbReference type="AlphaFoldDB" id="A0AA40C4D4"/>
<keyword evidence="3" id="KW-1185">Reference proteome</keyword>
<feature type="transmembrane region" description="Helical" evidence="1">
    <location>
        <begin position="6"/>
        <end position="26"/>
    </location>
</feature>
<organism evidence="2 3">
    <name type="scientific">Bombardia bombarda</name>
    <dbReference type="NCBI Taxonomy" id="252184"/>
    <lineage>
        <taxon>Eukaryota</taxon>
        <taxon>Fungi</taxon>
        <taxon>Dikarya</taxon>
        <taxon>Ascomycota</taxon>
        <taxon>Pezizomycotina</taxon>
        <taxon>Sordariomycetes</taxon>
        <taxon>Sordariomycetidae</taxon>
        <taxon>Sordariales</taxon>
        <taxon>Lasiosphaeriaceae</taxon>
        <taxon>Bombardia</taxon>
    </lineage>
</organism>
<name>A0AA40C4D4_9PEZI</name>
<accession>A0AA40C4D4</accession>
<evidence type="ECO:0000313" key="3">
    <source>
        <dbReference type="Proteomes" id="UP001174934"/>
    </source>
</evidence>
<evidence type="ECO:0000313" key="2">
    <source>
        <dbReference type="EMBL" id="KAK0624620.1"/>
    </source>
</evidence>
<gene>
    <name evidence="2" type="ORF">B0T17DRAFT_530619</name>
</gene>
<keyword evidence="1" id="KW-1133">Transmembrane helix</keyword>
<sequence length="90" mass="10285">MGTTCPVLLGIRVVFLFVIFVTRIYVCLWSGAATKRSHYSMYECHDIIHPHTFHEKAGRRRCTVVYTTTGCTTQQLWCSLSIRIASVFTP</sequence>
<comment type="caution">
    <text evidence="2">The sequence shown here is derived from an EMBL/GenBank/DDBJ whole genome shotgun (WGS) entry which is preliminary data.</text>
</comment>
<dbReference type="EMBL" id="JAULSR010000003">
    <property type="protein sequence ID" value="KAK0624620.1"/>
    <property type="molecule type" value="Genomic_DNA"/>
</dbReference>
<evidence type="ECO:0000256" key="1">
    <source>
        <dbReference type="SAM" id="Phobius"/>
    </source>
</evidence>
<keyword evidence="1" id="KW-0472">Membrane</keyword>